<name>A0A7G2ER67_ARATH</name>
<evidence type="ECO:0000313" key="1">
    <source>
        <dbReference type="EMBL" id="CAD5323431.1"/>
    </source>
</evidence>
<dbReference type="EMBL" id="LR881468">
    <property type="protein sequence ID" value="CAD5323431.1"/>
    <property type="molecule type" value="Genomic_DNA"/>
</dbReference>
<accession>A0A7G2ER67</accession>
<dbReference type="Proteomes" id="UP000516314">
    <property type="component" value="Chromosome 3"/>
</dbReference>
<protein>
    <submittedName>
        <fullName evidence="1">(thale cress) hypothetical protein</fullName>
    </submittedName>
</protein>
<gene>
    <name evidence="1" type="ORF">AT9943_LOCUS11382</name>
</gene>
<proteinExistence type="predicted"/>
<sequence length="92" mass="10341">MYVVACKQKALSLEVALQIMSTTENSFKDTVVLVEYIEKSQMFALEETGDNWEGKCIAEKQTERLELKLSNAEANQIDEKKKKKGGILSSIP</sequence>
<reference evidence="1 2" key="1">
    <citation type="submission" date="2020-09" db="EMBL/GenBank/DDBJ databases">
        <authorList>
            <person name="Ashkenazy H."/>
        </authorList>
    </citation>
    <scope>NUCLEOTIDE SEQUENCE [LARGE SCALE GENOMIC DNA]</scope>
    <source>
        <strain evidence="2">cv. Cdm-0</strain>
    </source>
</reference>
<evidence type="ECO:0000313" key="2">
    <source>
        <dbReference type="Proteomes" id="UP000516314"/>
    </source>
</evidence>
<dbReference type="AlphaFoldDB" id="A0A7G2ER67"/>
<organism evidence="1 2">
    <name type="scientific">Arabidopsis thaliana</name>
    <name type="common">Mouse-ear cress</name>
    <dbReference type="NCBI Taxonomy" id="3702"/>
    <lineage>
        <taxon>Eukaryota</taxon>
        <taxon>Viridiplantae</taxon>
        <taxon>Streptophyta</taxon>
        <taxon>Embryophyta</taxon>
        <taxon>Tracheophyta</taxon>
        <taxon>Spermatophyta</taxon>
        <taxon>Magnoliopsida</taxon>
        <taxon>eudicotyledons</taxon>
        <taxon>Gunneridae</taxon>
        <taxon>Pentapetalae</taxon>
        <taxon>rosids</taxon>
        <taxon>malvids</taxon>
        <taxon>Brassicales</taxon>
        <taxon>Brassicaceae</taxon>
        <taxon>Camelineae</taxon>
        <taxon>Arabidopsis</taxon>
    </lineage>
</organism>